<dbReference type="EMBL" id="JAYMYQ010000031">
    <property type="protein sequence ID" value="KAK7298175.1"/>
    <property type="molecule type" value="Genomic_DNA"/>
</dbReference>
<dbReference type="Proteomes" id="UP001367508">
    <property type="component" value="Unassembled WGS sequence"/>
</dbReference>
<sequence length="219" mass="24529">MAARNRLWNQTSIPFRTRANRRKDIKLSQPTTVSIVHITSGITLDLCLTLLDSTGKRKKTKQTIRANLRRTRYLFCHWEVRLKSTKKLGKGIIWLGLPSGLATGFRLGKRKTGPHVMRFRKQRVSPIILFESLTKPVPRVPFANYTANATGHKDKVKQLLPFLRIGHGISNRPLSGSPDSGLAGSFLDTESTSLGRPRHPSVRNVGHLGKSTYLAMLLS</sequence>
<feature type="region of interest" description="Disordered" evidence="1">
    <location>
        <begin position="174"/>
        <end position="200"/>
    </location>
</feature>
<dbReference type="EMBL" id="JAYMYQ010000028">
    <property type="protein sequence ID" value="KAK7298416.1"/>
    <property type="molecule type" value="Genomic_DNA"/>
</dbReference>
<reference evidence="2 4" key="1">
    <citation type="submission" date="2024-01" db="EMBL/GenBank/DDBJ databases">
        <title>The genomes of 5 underutilized Papilionoideae crops provide insights into root nodulation and disease resistanc.</title>
        <authorList>
            <person name="Jiang F."/>
        </authorList>
    </citation>
    <scope>NUCLEOTIDE SEQUENCE [LARGE SCALE GENOMIC DNA]</scope>
    <source>
        <strain evidence="2">LVBAO_FW01</strain>
        <tissue evidence="2">Leaves</tissue>
    </source>
</reference>
<name>A0AAN9PG94_CANGL</name>
<evidence type="ECO:0000313" key="3">
    <source>
        <dbReference type="EMBL" id="KAK7298416.1"/>
    </source>
</evidence>
<organism evidence="2 4">
    <name type="scientific">Canavalia gladiata</name>
    <name type="common">Sword bean</name>
    <name type="synonym">Dolichos gladiatus</name>
    <dbReference type="NCBI Taxonomy" id="3824"/>
    <lineage>
        <taxon>Eukaryota</taxon>
        <taxon>Viridiplantae</taxon>
        <taxon>Streptophyta</taxon>
        <taxon>Embryophyta</taxon>
        <taxon>Tracheophyta</taxon>
        <taxon>Spermatophyta</taxon>
        <taxon>Magnoliopsida</taxon>
        <taxon>eudicotyledons</taxon>
        <taxon>Gunneridae</taxon>
        <taxon>Pentapetalae</taxon>
        <taxon>rosids</taxon>
        <taxon>fabids</taxon>
        <taxon>Fabales</taxon>
        <taxon>Fabaceae</taxon>
        <taxon>Papilionoideae</taxon>
        <taxon>50 kb inversion clade</taxon>
        <taxon>NPAAA clade</taxon>
        <taxon>indigoferoid/millettioid clade</taxon>
        <taxon>Phaseoleae</taxon>
        <taxon>Canavalia</taxon>
    </lineage>
</organism>
<accession>A0AAN9PG94</accession>
<gene>
    <name evidence="3" type="ORF">VNO77_46876</name>
    <name evidence="2" type="ORF">VNO77_47082</name>
</gene>
<protein>
    <submittedName>
        <fullName evidence="2">Uncharacterized protein</fullName>
    </submittedName>
</protein>
<evidence type="ECO:0000256" key="1">
    <source>
        <dbReference type="SAM" id="MobiDB-lite"/>
    </source>
</evidence>
<dbReference type="AlphaFoldDB" id="A0AAN9PG94"/>
<comment type="caution">
    <text evidence="2">The sequence shown here is derived from an EMBL/GenBank/DDBJ whole genome shotgun (WGS) entry which is preliminary data.</text>
</comment>
<evidence type="ECO:0000313" key="4">
    <source>
        <dbReference type="Proteomes" id="UP001367508"/>
    </source>
</evidence>
<keyword evidence="4" id="KW-1185">Reference proteome</keyword>
<evidence type="ECO:0000313" key="2">
    <source>
        <dbReference type="EMBL" id="KAK7298175.1"/>
    </source>
</evidence>
<proteinExistence type="predicted"/>